<name>A0A4S8IZZ7_MUSBA</name>
<comment type="caution">
    <text evidence="2">The sequence shown here is derived from an EMBL/GenBank/DDBJ whole genome shotgun (WGS) entry which is preliminary data.</text>
</comment>
<evidence type="ECO:0000313" key="3">
    <source>
        <dbReference type="Proteomes" id="UP000317650"/>
    </source>
</evidence>
<dbReference type="EMBL" id="PYDT01000008">
    <property type="protein sequence ID" value="THU54597.1"/>
    <property type="molecule type" value="Genomic_DNA"/>
</dbReference>
<dbReference type="AlphaFoldDB" id="A0A4S8IZZ7"/>
<dbReference type="Proteomes" id="UP000317650">
    <property type="component" value="Chromosome 10"/>
</dbReference>
<sequence>MVNLQSLKGMPQAKVAAPPPRDSEGSGLRGASTKGTPRKKSGSPEAGRPKKIAKTGTRKVYKSSVARKGATPGLSEVGVAPQGDGQTSARGKGVASSSGNDPSRKPSTHPKSMRDLCRVRPRAAGEPFQALSKVDLPMGEPGAPYASRWATLKADSRIWADGSAAQEFSRGALHPVLAKELYCSSSVVLMDRAARSLVWGQHYTMALIDRVYDVGRVIERLLDANSNLCQEVEELKNRPDPEAIAAAK</sequence>
<organism evidence="2 3">
    <name type="scientific">Musa balbisiana</name>
    <name type="common">Banana</name>
    <dbReference type="NCBI Taxonomy" id="52838"/>
    <lineage>
        <taxon>Eukaryota</taxon>
        <taxon>Viridiplantae</taxon>
        <taxon>Streptophyta</taxon>
        <taxon>Embryophyta</taxon>
        <taxon>Tracheophyta</taxon>
        <taxon>Spermatophyta</taxon>
        <taxon>Magnoliopsida</taxon>
        <taxon>Liliopsida</taxon>
        <taxon>Zingiberales</taxon>
        <taxon>Musaceae</taxon>
        <taxon>Musa</taxon>
    </lineage>
</organism>
<evidence type="ECO:0000256" key="1">
    <source>
        <dbReference type="SAM" id="MobiDB-lite"/>
    </source>
</evidence>
<feature type="compositionally biased region" description="Polar residues" evidence="1">
    <location>
        <begin position="84"/>
        <end position="101"/>
    </location>
</feature>
<proteinExistence type="predicted"/>
<protein>
    <submittedName>
        <fullName evidence="2">Uncharacterized protein</fullName>
    </submittedName>
</protein>
<accession>A0A4S8IZZ7</accession>
<feature type="compositionally biased region" description="Basic residues" evidence="1">
    <location>
        <begin position="49"/>
        <end position="61"/>
    </location>
</feature>
<feature type="region of interest" description="Disordered" evidence="1">
    <location>
        <begin position="1"/>
        <end position="115"/>
    </location>
</feature>
<keyword evidence="3" id="KW-1185">Reference proteome</keyword>
<reference evidence="2 3" key="1">
    <citation type="journal article" date="2019" name="Nat. Plants">
        <title>Genome sequencing of Musa balbisiana reveals subgenome evolution and function divergence in polyploid bananas.</title>
        <authorList>
            <person name="Yao X."/>
        </authorList>
    </citation>
    <scope>NUCLEOTIDE SEQUENCE [LARGE SCALE GENOMIC DNA]</scope>
    <source>
        <strain evidence="3">cv. DH-PKW</strain>
        <tissue evidence="2">Leaves</tissue>
    </source>
</reference>
<gene>
    <name evidence="2" type="ORF">C4D60_Mb10t26790</name>
</gene>
<evidence type="ECO:0000313" key="2">
    <source>
        <dbReference type="EMBL" id="THU54597.1"/>
    </source>
</evidence>